<feature type="repeat" description="TPR" evidence="3">
    <location>
        <begin position="177"/>
        <end position="210"/>
    </location>
</feature>
<keyword evidence="5" id="KW-1185">Reference proteome</keyword>
<evidence type="ECO:0000256" key="2">
    <source>
        <dbReference type="ARBA" id="ARBA00022803"/>
    </source>
</evidence>
<protein>
    <submittedName>
        <fullName evidence="4">Tetratricopeptide repeat protein</fullName>
    </submittedName>
</protein>
<gene>
    <name evidence="4" type="ORF">ACFSJ3_14740</name>
</gene>
<sequence>MMSQLISHIYRHCAALILAFWLPVSLAAPINLSDTASQRKLDSALSDALKSNSLSSSDSYGLSDLDWLNQTLMDGLYVQGAKQQILGLIGNNDFIDAELAAKNWIAERPEDPAGHHLYALALLGQHKDLALTKHLTELQRLAPQLFSSTAFIAATGYAKQNRLFKALEVIDMPVNSSEAKLLKAQILFKQGHNEAASQLLKQVMTLDPNNLAATVFLTKISLSQSNLYDAEKYAEHWQRLDPEHPGGPLILSAVAMINNDLVSAKRSIARVLELHPENYVAMLDLALIEWRQGNVKQSKLLISRLDEINSREPQQLKALISLTEQSADSDKIITRLMRLDPADPLHQLLSFAYKGVENEQQLKSLIPLYFDMSEARVRTQFLALTKSDWLNIAYGYYLFRQGYFQMATEAPIKHDNSLAQINLSRSLWKGGNAEEALRQYKKLKESNPTLLIPELEVADIAFHQGDLEKALAGYRVASAKAPESLDLKGRLANLAFSAGSYEEALKTYQEMEDKLPGNPIVKAQIALSYLALNQNQSALTSITKAHQIAPQFGEVTKIYARTQFHNQQLDKAIENYLASQAQHASLELEDLLSLAKIYERKNNEKEEQRYLELALDQGQPFDEELEAKKRLAFLISKQPL</sequence>
<keyword evidence="1" id="KW-0677">Repeat</keyword>
<name>A0ABW4XNX5_9GAMM</name>
<dbReference type="InterPro" id="IPR011990">
    <property type="entry name" value="TPR-like_helical_dom_sf"/>
</dbReference>
<dbReference type="InterPro" id="IPR019734">
    <property type="entry name" value="TPR_rpt"/>
</dbReference>
<evidence type="ECO:0000313" key="5">
    <source>
        <dbReference type="Proteomes" id="UP001597380"/>
    </source>
</evidence>
<evidence type="ECO:0000256" key="1">
    <source>
        <dbReference type="ARBA" id="ARBA00022737"/>
    </source>
</evidence>
<organism evidence="4 5">
    <name type="scientific">Corallincola platygyrae</name>
    <dbReference type="NCBI Taxonomy" id="1193278"/>
    <lineage>
        <taxon>Bacteria</taxon>
        <taxon>Pseudomonadati</taxon>
        <taxon>Pseudomonadota</taxon>
        <taxon>Gammaproteobacteria</taxon>
        <taxon>Alteromonadales</taxon>
        <taxon>Psychromonadaceae</taxon>
        <taxon>Corallincola</taxon>
    </lineage>
</organism>
<dbReference type="PANTHER" id="PTHR45586:SF1">
    <property type="entry name" value="LIPOPOLYSACCHARIDE ASSEMBLY PROTEIN B"/>
    <property type="match status" value="1"/>
</dbReference>
<dbReference type="Pfam" id="PF13181">
    <property type="entry name" value="TPR_8"/>
    <property type="match status" value="1"/>
</dbReference>
<dbReference type="SUPFAM" id="SSF48452">
    <property type="entry name" value="TPR-like"/>
    <property type="match status" value="2"/>
</dbReference>
<comment type="caution">
    <text evidence="4">The sequence shown here is derived from an EMBL/GenBank/DDBJ whole genome shotgun (WGS) entry which is preliminary data.</text>
</comment>
<dbReference type="PROSITE" id="PS50005">
    <property type="entry name" value="TPR"/>
    <property type="match status" value="1"/>
</dbReference>
<reference evidence="5" key="1">
    <citation type="journal article" date="2019" name="Int. J. Syst. Evol. Microbiol.">
        <title>The Global Catalogue of Microorganisms (GCM) 10K type strain sequencing project: providing services to taxonomists for standard genome sequencing and annotation.</title>
        <authorList>
            <consortium name="The Broad Institute Genomics Platform"/>
            <consortium name="The Broad Institute Genome Sequencing Center for Infectious Disease"/>
            <person name="Wu L."/>
            <person name="Ma J."/>
        </authorList>
    </citation>
    <scope>NUCLEOTIDE SEQUENCE [LARGE SCALE GENOMIC DNA]</scope>
    <source>
        <strain evidence="5">CGMCC 1.10992</strain>
    </source>
</reference>
<dbReference type="RefSeq" id="WP_345340413.1">
    <property type="nucleotide sequence ID" value="NZ_BAABLI010000015.1"/>
</dbReference>
<dbReference type="Gene3D" id="1.25.40.10">
    <property type="entry name" value="Tetratricopeptide repeat domain"/>
    <property type="match status" value="2"/>
</dbReference>
<evidence type="ECO:0000313" key="4">
    <source>
        <dbReference type="EMBL" id="MFD2097251.1"/>
    </source>
</evidence>
<dbReference type="InterPro" id="IPR051012">
    <property type="entry name" value="CellSynth/LPSAsmb/PSIAsmb"/>
</dbReference>
<dbReference type="Pfam" id="PF14559">
    <property type="entry name" value="TPR_19"/>
    <property type="match status" value="1"/>
</dbReference>
<dbReference type="SMART" id="SM00028">
    <property type="entry name" value="TPR"/>
    <property type="match status" value="5"/>
</dbReference>
<evidence type="ECO:0000256" key="3">
    <source>
        <dbReference type="PROSITE-ProRule" id="PRU00339"/>
    </source>
</evidence>
<keyword evidence="2 3" id="KW-0802">TPR repeat</keyword>
<proteinExistence type="predicted"/>
<dbReference type="PANTHER" id="PTHR45586">
    <property type="entry name" value="TPR REPEAT-CONTAINING PROTEIN PA4667"/>
    <property type="match status" value="1"/>
</dbReference>
<dbReference type="Proteomes" id="UP001597380">
    <property type="component" value="Unassembled WGS sequence"/>
</dbReference>
<accession>A0ABW4XNX5</accession>
<dbReference type="EMBL" id="JBHUHT010000017">
    <property type="protein sequence ID" value="MFD2097251.1"/>
    <property type="molecule type" value="Genomic_DNA"/>
</dbReference>